<dbReference type="PANTHER" id="PTHR42861">
    <property type="entry name" value="CALCIUM-TRANSPORTING ATPASE"/>
    <property type="match status" value="1"/>
</dbReference>
<evidence type="ECO:0000256" key="16">
    <source>
        <dbReference type="ARBA" id="ARBA00029806"/>
    </source>
</evidence>
<evidence type="ECO:0000256" key="1">
    <source>
        <dbReference type="ARBA" id="ARBA00003954"/>
    </source>
</evidence>
<dbReference type="InterPro" id="IPR023214">
    <property type="entry name" value="HAD_sf"/>
</dbReference>
<evidence type="ECO:0000256" key="6">
    <source>
        <dbReference type="ARBA" id="ARBA00022475"/>
    </source>
</evidence>
<evidence type="ECO:0000256" key="9">
    <source>
        <dbReference type="ARBA" id="ARBA00022692"/>
    </source>
</evidence>
<dbReference type="Pfam" id="PF00122">
    <property type="entry name" value="E1-E2_ATPase"/>
    <property type="match status" value="1"/>
</dbReference>
<dbReference type="SUPFAM" id="SSF81653">
    <property type="entry name" value="Calcium ATPase, transduction domain A"/>
    <property type="match status" value="1"/>
</dbReference>
<keyword evidence="9 18" id="KW-0812">Transmembrane</keyword>
<dbReference type="GO" id="GO:0005524">
    <property type="term" value="F:ATP binding"/>
    <property type="evidence" value="ECO:0007669"/>
    <property type="project" value="UniProtKB-KW"/>
</dbReference>
<dbReference type="Gene3D" id="1.20.1110.10">
    <property type="entry name" value="Calcium-transporting ATPase, transmembrane domain"/>
    <property type="match status" value="1"/>
</dbReference>
<sequence>MMRALSHSLIIPFRRRNGTGEGPSKTVTLTPDEKRLLEICLLTPGEALRRLNSSPNGLTDEEVESRLEEYGPNELPHAKRLSVWADLFHRLRNPLNVQLIIIAMVSFLVGEWKSTIVVGAMVLLSVGLSFILDRRSQRAVEALGKRVQPRSVVLRNGRETEVKISEIVPGDVVLLQAGAMIPADVRLLSAKDFFVSQSVLTGESMPVEKTALVSGGEVSSPWDLPNACFLGSNVISGTARALVVNTGGHTMLGSVSQRLAATRTETSFDRGVRNFTWLMIRMMVIMVAIVFFLVGLTKGNWVEALLFGLSIAVGLTPEMLPMIVTVNLAKGALSMAKRKVIVKYLPSIQNFGAMDVLCTDKTGTLTQDRVVLERHVDVTGRPSEDVLTYAYLNSYFQTGLRSLIDRAVLERTKLDVEGNCRLVDELPFDFERRRMSVVVDYEGDHVLICKGAVEEIYQQCSYYQIGDEVYPLIPVIKDDLFEEVERLNREGFRVLGVAYREFPREKTTFTVADESDLILLGYIAFYDPPKESALEAIRLLRDVGVSVKVLTGDNALVTQKVCRDVGLEVRRVVSGTELVDLTDEEFSQLVEEADVFVKLNPGQKEQIVQKLRERGHVVGFLGDGINDAPAMRAADVGISVDSAVDVAKEAADIVLLEKSLLVLEEGVMEGRRIFANIIKYIRMGASSNFGNMFSVVGASYLFPFLPMKPIHVLVNNLLYDISQTGIPSDSVDPEQIARPLKWNIDNVRRFMIFIGPISSIFDYATFALMWFVFECWRFTQMGSGGGIDYESLFQTGWFAESLLTQTLIVHIIRTRRVPFIQSHASMHLTLTTLLVAAIGIWLPYSPLANLLGMVPLPLTYWPFIAAFLLSYAVITHFVKTWFFRKFGDQ</sequence>
<dbReference type="NCBIfam" id="NF011702">
    <property type="entry name" value="PRK15122.1"/>
    <property type="match status" value="1"/>
</dbReference>
<comment type="subcellular location">
    <subcellularLocation>
        <location evidence="2">Cell inner membrane</location>
        <topology evidence="2">Multi-pass membrane protein</topology>
    </subcellularLocation>
</comment>
<dbReference type="AlphaFoldDB" id="A0A286RGH9"/>
<evidence type="ECO:0000256" key="8">
    <source>
        <dbReference type="ARBA" id="ARBA00022553"/>
    </source>
</evidence>
<dbReference type="SUPFAM" id="SSF81660">
    <property type="entry name" value="Metal cation-transporting ATPase, ATP-binding domain N"/>
    <property type="match status" value="1"/>
</dbReference>
<feature type="transmembrane region" description="Helical" evidence="18">
    <location>
        <begin position="750"/>
        <end position="772"/>
    </location>
</feature>
<name>A0A286RGH9_9BACT</name>
<proteinExistence type="inferred from homology"/>
<dbReference type="InterPro" id="IPR023299">
    <property type="entry name" value="ATPase_P-typ_cyto_dom_N"/>
</dbReference>
<dbReference type="Proteomes" id="UP000215086">
    <property type="component" value="Chromosome"/>
</dbReference>
<feature type="domain" description="Cation-transporting P-type ATPase N-terminal" evidence="19">
    <location>
        <begin position="38"/>
        <end position="111"/>
    </location>
</feature>
<evidence type="ECO:0000256" key="11">
    <source>
        <dbReference type="ARBA" id="ARBA00022840"/>
    </source>
</evidence>
<dbReference type="Pfam" id="PF13246">
    <property type="entry name" value="Cation_ATPase"/>
    <property type="match status" value="1"/>
</dbReference>
<dbReference type="InterPro" id="IPR001757">
    <property type="entry name" value="P_typ_ATPase"/>
</dbReference>
<evidence type="ECO:0000256" key="17">
    <source>
        <dbReference type="ARBA" id="ARBA00047295"/>
    </source>
</evidence>
<dbReference type="PRINTS" id="PR01836">
    <property type="entry name" value="MGATPASE"/>
</dbReference>
<dbReference type="InterPro" id="IPR006415">
    <property type="entry name" value="P-type_ATPase_IIIB"/>
</dbReference>
<dbReference type="GO" id="GO:0015444">
    <property type="term" value="F:P-type magnesium transporter activity"/>
    <property type="evidence" value="ECO:0007669"/>
    <property type="project" value="UniProtKB-EC"/>
</dbReference>
<dbReference type="SUPFAM" id="SSF81665">
    <property type="entry name" value="Calcium ATPase, transmembrane domain M"/>
    <property type="match status" value="1"/>
</dbReference>
<dbReference type="EC" id="7.2.2.14" evidence="4"/>
<dbReference type="InterPro" id="IPR006068">
    <property type="entry name" value="ATPase_P-typ_cation-transptr_C"/>
</dbReference>
<evidence type="ECO:0000256" key="4">
    <source>
        <dbReference type="ARBA" id="ARBA00012786"/>
    </source>
</evidence>
<dbReference type="InterPro" id="IPR044492">
    <property type="entry name" value="P_typ_ATPase_HD_dom"/>
</dbReference>
<dbReference type="Gene3D" id="2.70.150.10">
    <property type="entry name" value="Calcium-transporting ATPase, cytoplasmic transduction domain A"/>
    <property type="match status" value="1"/>
</dbReference>
<keyword evidence="15 18" id="KW-0472">Membrane</keyword>
<dbReference type="PROSITE" id="PS00154">
    <property type="entry name" value="ATPASE_E1_E2"/>
    <property type="match status" value="1"/>
</dbReference>
<keyword evidence="13" id="KW-1278">Translocase</keyword>
<dbReference type="KEGG" id="ttf:THTE_2473"/>
<feature type="transmembrane region" description="Helical" evidence="18">
    <location>
        <begin position="91"/>
        <end position="109"/>
    </location>
</feature>
<keyword evidence="11" id="KW-0067">ATP-binding</keyword>
<dbReference type="SFLD" id="SFLDS00003">
    <property type="entry name" value="Haloacid_Dehalogenase"/>
    <property type="match status" value="1"/>
</dbReference>
<dbReference type="InterPro" id="IPR036412">
    <property type="entry name" value="HAD-like_sf"/>
</dbReference>
<dbReference type="Gene3D" id="3.40.50.1000">
    <property type="entry name" value="HAD superfamily/HAD-like"/>
    <property type="match status" value="1"/>
</dbReference>
<comment type="similarity">
    <text evidence="3">Belongs to the cation transport ATPase (P-type) (TC 3.A.3) family. Type IIIB subfamily.</text>
</comment>
<keyword evidence="21" id="KW-1185">Reference proteome</keyword>
<dbReference type="SUPFAM" id="SSF56784">
    <property type="entry name" value="HAD-like"/>
    <property type="match status" value="1"/>
</dbReference>
<feature type="transmembrane region" description="Helical" evidence="18">
    <location>
        <begin position="859"/>
        <end position="878"/>
    </location>
</feature>
<dbReference type="NCBIfam" id="TIGR01494">
    <property type="entry name" value="ATPase_P-type"/>
    <property type="match status" value="2"/>
</dbReference>
<dbReference type="InterPro" id="IPR004014">
    <property type="entry name" value="ATPase_P-typ_cation-transptr_N"/>
</dbReference>
<evidence type="ECO:0000313" key="20">
    <source>
        <dbReference type="EMBL" id="ASV75075.1"/>
    </source>
</evidence>
<comment type="function">
    <text evidence="1">Mediates magnesium influx to the cytosol.</text>
</comment>
<evidence type="ECO:0000256" key="10">
    <source>
        <dbReference type="ARBA" id="ARBA00022741"/>
    </source>
</evidence>
<dbReference type="Pfam" id="PF00689">
    <property type="entry name" value="Cation_ATPase_C"/>
    <property type="match status" value="1"/>
</dbReference>
<reference evidence="20 21" key="1">
    <citation type="journal article" name="Front. Microbiol.">
        <title>Sugar Metabolism of the First Thermophilic Planctomycete Thermogutta terrifontis: Comparative Genomic and Transcriptomic Approaches.</title>
        <authorList>
            <person name="Elcheninov A.G."/>
            <person name="Menzel P."/>
            <person name="Gudbergsdottir S.R."/>
            <person name="Slesarev A.I."/>
            <person name="Kadnikov V.V."/>
            <person name="Krogh A."/>
            <person name="Bonch-Osmolovskaya E.A."/>
            <person name="Peng X."/>
            <person name="Kublanov I.V."/>
        </authorList>
    </citation>
    <scope>NUCLEOTIDE SEQUENCE [LARGE SCALE GENOMIC DNA]</scope>
    <source>
        <strain evidence="20 21">R1</strain>
    </source>
</reference>
<keyword evidence="7" id="KW-0997">Cell inner membrane</keyword>
<protein>
    <recommendedName>
        <fullName evidence="5">Magnesium-transporting ATPase, P-type 1</fullName>
        <ecNumber evidence="4">7.2.2.14</ecNumber>
    </recommendedName>
    <alternativeName>
        <fullName evidence="16">Mg(2+) transport ATPase, P-type 1</fullName>
    </alternativeName>
</protein>
<feature type="transmembrane region" description="Helical" evidence="18">
    <location>
        <begin position="275"/>
        <end position="294"/>
    </location>
</feature>
<dbReference type="SMART" id="SM00831">
    <property type="entry name" value="Cation_ATPase_N"/>
    <property type="match status" value="1"/>
</dbReference>
<dbReference type="CDD" id="cd02077">
    <property type="entry name" value="P-type_ATPase_Mg"/>
    <property type="match status" value="1"/>
</dbReference>
<gene>
    <name evidence="20" type="ORF">THTE_2473</name>
</gene>
<evidence type="ECO:0000256" key="5">
    <source>
        <dbReference type="ARBA" id="ARBA00013555"/>
    </source>
</evidence>
<keyword evidence="8" id="KW-0597">Phosphoprotein</keyword>
<dbReference type="RefSeq" id="WP_207651689.1">
    <property type="nucleotide sequence ID" value="NZ_CP018477.1"/>
</dbReference>
<evidence type="ECO:0000256" key="18">
    <source>
        <dbReference type="SAM" id="Phobius"/>
    </source>
</evidence>
<evidence type="ECO:0000259" key="19">
    <source>
        <dbReference type="SMART" id="SM00831"/>
    </source>
</evidence>
<dbReference type="GO" id="GO:0016887">
    <property type="term" value="F:ATP hydrolysis activity"/>
    <property type="evidence" value="ECO:0007669"/>
    <property type="project" value="InterPro"/>
</dbReference>
<dbReference type="Gene3D" id="3.40.1110.10">
    <property type="entry name" value="Calcium-transporting ATPase, cytoplasmic domain N"/>
    <property type="match status" value="1"/>
</dbReference>
<dbReference type="InterPro" id="IPR059000">
    <property type="entry name" value="ATPase_P-type_domA"/>
</dbReference>
<evidence type="ECO:0000313" key="21">
    <source>
        <dbReference type="Proteomes" id="UP000215086"/>
    </source>
</evidence>
<evidence type="ECO:0000256" key="13">
    <source>
        <dbReference type="ARBA" id="ARBA00022967"/>
    </source>
</evidence>
<evidence type="ECO:0000256" key="14">
    <source>
        <dbReference type="ARBA" id="ARBA00022989"/>
    </source>
</evidence>
<dbReference type="InterPro" id="IPR023298">
    <property type="entry name" value="ATPase_P-typ_TM_dom_sf"/>
</dbReference>
<evidence type="ECO:0000256" key="2">
    <source>
        <dbReference type="ARBA" id="ARBA00004429"/>
    </source>
</evidence>
<keyword evidence="12" id="KW-0460">Magnesium</keyword>
<dbReference type="InterPro" id="IPR008250">
    <property type="entry name" value="ATPase_P-typ_transduc_dom_A_sf"/>
</dbReference>
<dbReference type="SFLD" id="SFLDG00002">
    <property type="entry name" value="C1.7:_P-type_atpase_like"/>
    <property type="match status" value="1"/>
</dbReference>
<dbReference type="InterPro" id="IPR018303">
    <property type="entry name" value="ATPase_P-typ_P_site"/>
</dbReference>
<evidence type="ECO:0000256" key="12">
    <source>
        <dbReference type="ARBA" id="ARBA00022842"/>
    </source>
</evidence>
<evidence type="ECO:0000256" key="3">
    <source>
        <dbReference type="ARBA" id="ARBA00008746"/>
    </source>
</evidence>
<keyword evidence="6" id="KW-1003">Cell membrane</keyword>
<dbReference type="SFLD" id="SFLDF00027">
    <property type="entry name" value="p-type_atpase"/>
    <property type="match status" value="1"/>
</dbReference>
<evidence type="ECO:0000256" key="7">
    <source>
        <dbReference type="ARBA" id="ARBA00022519"/>
    </source>
</evidence>
<accession>A0A286RGH9</accession>
<dbReference type="NCBIfam" id="TIGR01524">
    <property type="entry name" value="ATPase-IIIB_Mg"/>
    <property type="match status" value="1"/>
</dbReference>
<dbReference type="GO" id="GO:0005886">
    <property type="term" value="C:plasma membrane"/>
    <property type="evidence" value="ECO:0007669"/>
    <property type="project" value="UniProtKB-SubCell"/>
</dbReference>
<feature type="transmembrane region" description="Helical" evidence="18">
    <location>
        <begin position="115"/>
        <end position="132"/>
    </location>
</feature>
<keyword evidence="10" id="KW-0547">Nucleotide-binding</keyword>
<feature type="transmembrane region" description="Helical" evidence="18">
    <location>
        <begin position="306"/>
        <end position="329"/>
    </location>
</feature>
<comment type="catalytic activity">
    <reaction evidence="17">
        <text>Mg(2+)(out) + ATP + H2O = Mg(2+)(in) + ADP + phosphate + H(+)</text>
        <dbReference type="Rhea" id="RHEA:10260"/>
        <dbReference type="ChEBI" id="CHEBI:15377"/>
        <dbReference type="ChEBI" id="CHEBI:15378"/>
        <dbReference type="ChEBI" id="CHEBI:18420"/>
        <dbReference type="ChEBI" id="CHEBI:30616"/>
        <dbReference type="ChEBI" id="CHEBI:43474"/>
        <dbReference type="ChEBI" id="CHEBI:456216"/>
        <dbReference type="EC" id="7.2.2.14"/>
    </reaction>
</comment>
<organism evidence="20 21">
    <name type="scientific">Thermogutta terrifontis</name>
    <dbReference type="NCBI Taxonomy" id="1331910"/>
    <lineage>
        <taxon>Bacteria</taxon>
        <taxon>Pseudomonadati</taxon>
        <taxon>Planctomycetota</taxon>
        <taxon>Planctomycetia</taxon>
        <taxon>Pirellulales</taxon>
        <taxon>Thermoguttaceae</taxon>
        <taxon>Thermogutta</taxon>
    </lineage>
</organism>
<dbReference type="Pfam" id="PF00690">
    <property type="entry name" value="Cation_ATPase_N"/>
    <property type="match status" value="1"/>
</dbReference>
<keyword evidence="14 18" id="KW-1133">Transmembrane helix</keyword>
<feature type="transmembrane region" description="Helical" evidence="18">
    <location>
        <begin position="824"/>
        <end position="844"/>
    </location>
</feature>
<evidence type="ECO:0000256" key="15">
    <source>
        <dbReference type="ARBA" id="ARBA00023136"/>
    </source>
</evidence>
<dbReference type="EMBL" id="CP018477">
    <property type="protein sequence ID" value="ASV75075.1"/>
    <property type="molecule type" value="Genomic_DNA"/>
</dbReference>